<evidence type="ECO:0008006" key="6">
    <source>
        <dbReference type="Google" id="ProtNLM"/>
    </source>
</evidence>
<evidence type="ECO:0000256" key="3">
    <source>
        <dbReference type="PROSITE-ProRule" id="PRU00708"/>
    </source>
</evidence>
<sequence length="672" mass="76906">MFQSHPRGMSVVAPAILTCTTNPRDDKVHTKLRTTRRPIFAVLSSNTESSGNLCSSNMAVPGSPDWSVASTKSCRRTCKAMNCFVPAYKSRPFLAFPASNSIVCHVKSSSCPSPSLEEQPKTEFPIINLDLRLQDSQPFATSDSEISNQFLCGVLNDPLTQGVAYEYYKKVKERKEFEPERPVLKLLLRYLVRSKKWSLIESVFHDCQQYNVFPDGYTCSRLIGICVKARKFRMVETLLEACKSDRVTALFSFESAMRGYNKLHMYRRTILAYEKMKSEGILMNSRCYCHIIKAYQKVGDVDKVVALFQEFGSRNFSSKLVTGQVYKMLCESLGKAGRPFEALEYFRNVTKKGISKVEPPIYSSLICSFANMREIDVAQELFKEAEEKKMLTDPEVFLKLILMYIEEGMMEKTVDIVRIMKKTSLRMSDCVFCAIVNGFAKRKGFPAAVKIYEQLTSEGCEPGQVTYASVINAYYRSGFYSKAEMVFLEMEQKGFDKCLVAYSTIVAMYGKTGRLRDALRLVAKMKLKGCEPNVWIYNSLLDMHGRVKNLRRVEKLWKEMKRRKVAPDKVTYTSVISAYNRAKEFEKCVNFYNEYRRNQGVIDKAMAGIMVGVFSKTEQVDELLKLLRDMKSEGTPFDRRLYLSVLNSLRDAGLLVQTKWLQESFEAKHVLR</sequence>
<dbReference type="Proteomes" id="UP001159364">
    <property type="component" value="Linkage Group LG07"/>
</dbReference>
<dbReference type="Gene3D" id="1.25.40.10">
    <property type="entry name" value="Tetratricopeptide repeat domain"/>
    <property type="match status" value="5"/>
</dbReference>
<dbReference type="EMBL" id="JAIWQS010000007">
    <property type="protein sequence ID" value="KAJ8759272.1"/>
    <property type="molecule type" value="Genomic_DNA"/>
</dbReference>
<feature type="repeat" description="PPR" evidence="3">
    <location>
        <begin position="463"/>
        <end position="497"/>
    </location>
</feature>
<dbReference type="PANTHER" id="PTHR47936">
    <property type="entry name" value="PPR_LONG DOMAIN-CONTAINING PROTEIN"/>
    <property type="match status" value="1"/>
</dbReference>
<feature type="repeat" description="PPR" evidence="3">
    <location>
        <begin position="428"/>
        <end position="462"/>
    </location>
</feature>
<evidence type="ECO:0000313" key="5">
    <source>
        <dbReference type="Proteomes" id="UP001159364"/>
    </source>
</evidence>
<dbReference type="PANTHER" id="PTHR47936:SF1">
    <property type="entry name" value="PENTATRICOPEPTIDE REPEAT-CONTAINING PROTEIN GUN1, CHLOROPLASTIC"/>
    <property type="match status" value="1"/>
</dbReference>
<dbReference type="Pfam" id="PF13041">
    <property type="entry name" value="PPR_2"/>
    <property type="match status" value="1"/>
</dbReference>
<dbReference type="AlphaFoldDB" id="A0AAV8SXY1"/>
<feature type="repeat" description="PPR" evidence="3">
    <location>
        <begin position="498"/>
        <end position="532"/>
    </location>
</feature>
<protein>
    <recommendedName>
        <fullName evidence="6">Pentatricopeptide repeat-containing protein</fullName>
    </recommendedName>
</protein>
<name>A0AAV8SXY1_9ROSI</name>
<reference evidence="4 5" key="1">
    <citation type="submission" date="2021-09" db="EMBL/GenBank/DDBJ databases">
        <title>Genomic insights and catalytic innovation underlie evolution of tropane alkaloids biosynthesis.</title>
        <authorList>
            <person name="Wang Y.-J."/>
            <person name="Tian T."/>
            <person name="Huang J.-P."/>
            <person name="Huang S.-X."/>
        </authorList>
    </citation>
    <scope>NUCLEOTIDE SEQUENCE [LARGE SCALE GENOMIC DNA]</scope>
    <source>
        <strain evidence="4">KIB-2018</strain>
        <tissue evidence="4">Leaf</tissue>
    </source>
</reference>
<dbReference type="PROSITE" id="PS51375">
    <property type="entry name" value="PPR"/>
    <property type="match status" value="5"/>
</dbReference>
<keyword evidence="5" id="KW-1185">Reference proteome</keyword>
<keyword evidence="2" id="KW-0677">Repeat</keyword>
<accession>A0AAV8SXY1</accession>
<gene>
    <name evidence="4" type="ORF">K2173_006792</name>
</gene>
<evidence type="ECO:0000256" key="2">
    <source>
        <dbReference type="ARBA" id="ARBA00022737"/>
    </source>
</evidence>
<dbReference type="Pfam" id="PF13812">
    <property type="entry name" value="PPR_3"/>
    <property type="match status" value="1"/>
</dbReference>
<dbReference type="Pfam" id="PF01535">
    <property type="entry name" value="PPR"/>
    <property type="match status" value="6"/>
</dbReference>
<dbReference type="InterPro" id="IPR002885">
    <property type="entry name" value="PPR_rpt"/>
</dbReference>
<dbReference type="InterPro" id="IPR011990">
    <property type="entry name" value="TPR-like_helical_dom_sf"/>
</dbReference>
<evidence type="ECO:0000256" key="1">
    <source>
        <dbReference type="ARBA" id="ARBA00007626"/>
    </source>
</evidence>
<comment type="caution">
    <text evidence="4">The sequence shown here is derived from an EMBL/GenBank/DDBJ whole genome shotgun (WGS) entry which is preliminary data.</text>
</comment>
<feature type="repeat" description="PPR" evidence="3">
    <location>
        <begin position="533"/>
        <end position="567"/>
    </location>
</feature>
<proteinExistence type="inferred from homology"/>
<evidence type="ECO:0000313" key="4">
    <source>
        <dbReference type="EMBL" id="KAJ8759272.1"/>
    </source>
</evidence>
<dbReference type="NCBIfam" id="TIGR00756">
    <property type="entry name" value="PPR"/>
    <property type="match status" value="4"/>
</dbReference>
<feature type="repeat" description="PPR" evidence="3">
    <location>
        <begin position="284"/>
        <end position="318"/>
    </location>
</feature>
<organism evidence="4 5">
    <name type="scientific">Erythroxylum novogranatense</name>
    <dbReference type="NCBI Taxonomy" id="1862640"/>
    <lineage>
        <taxon>Eukaryota</taxon>
        <taxon>Viridiplantae</taxon>
        <taxon>Streptophyta</taxon>
        <taxon>Embryophyta</taxon>
        <taxon>Tracheophyta</taxon>
        <taxon>Spermatophyta</taxon>
        <taxon>Magnoliopsida</taxon>
        <taxon>eudicotyledons</taxon>
        <taxon>Gunneridae</taxon>
        <taxon>Pentapetalae</taxon>
        <taxon>rosids</taxon>
        <taxon>fabids</taxon>
        <taxon>Malpighiales</taxon>
        <taxon>Erythroxylaceae</taxon>
        <taxon>Erythroxylum</taxon>
    </lineage>
</organism>
<comment type="similarity">
    <text evidence="1">Belongs to the PPR family. P subfamily.</text>
</comment>